<reference evidence="1 2" key="2">
    <citation type="submission" date="2009-02" db="EMBL/GenBank/DDBJ databases">
        <title>Draft genome sequence of Holdemania filiformis DSM 12042.</title>
        <authorList>
            <person name="Sudarsanam P."/>
            <person name="Ley R."/>
            <person name="Guruge J."/>
            <person name="Turnbaugh P.J."/>
            <person name="Mahowald M."/>
            <person name="Liep D."/>
            <person name="Gordon J."/>
        </authorList>
    </citation>
    <scope>NUCLEOTIDE SEQUENCE [LARGE SCALE GENOMIC DNA]</scope>
    <source>
        <strain evidence="1 2">DSM 12042</strain>
    </source>
</reference>
<gene>
    <name evidence="1" type="ORF">HOLDEFILI_02072</name>
</gene>
<proteinExistence type="predicted"/>
<name>B9Y8C5_9FIRM</name>
<evidence type="ECO:0000313" key="1">
    <source>
        <dbReference type="EMBL" id="EEF67783.1"/>
    </source>
</evidence>
<sequence>MFLLCLYSMLILADLPWTGMTKTSQFCKVRDSLIPGSESLSGKAGKGEEGQDIRVLPIMSFN</sequence>
<dbReference type="Proteomes" id="UP000005950">
    <property type="component" value="Unassembled WGS sequence"/>
</dbReference>
<dbReference type="EMBL" id="ACCF01000117">
    <property type="protein sequence ID" value="EEF67783.1"/>
    <property type="molecule type" value="Genomic_DNA"/>
</dbReference>
<dbReference type="HOGENOM" id="CLU_2898089_0_0_9"/>
<accession>B9Y8C5</accession>
<organism evidence="1 2">
    <name type="scientific">Holdemania filiformis DSM 12042</name>
    <dbReference type="NCBI Taxonomy" id="545696"/>
    <lineage>
        <taxon>Bacteria</taxon>
        <taxon>Bacillati</taxon>
        <taxon>Bacillota</taxon>
        <taxon>Erysipelotrichia</taxon>
        <taxon>Erysipelotrichales</taxon>
        <taxon>Erysipelotrichaceae</taxon>
        <taxon>Holdemania</taxon>
    </lineage>
</organism>
<dbReference type="AlphaFoldDB" id="B9Y8C5"/>
<dbReference type="STRING" id="545696.HOLDEFILI_02072"/>
<reference evidence="1 2" key="1">
    <citation type="submission" date="2008-12" db="EMBL/GenBank/DDBJ databases">
        <authorList>
            <person name="Fulton L."/>
            <person name="Clifton S."/>
            <person name="Fulton B."/>
            <person name="Xu J."/>
            <person name="Minx P."/>
            <person name="Pepin K.H."/>
            <person name="Johnson M."/>
            <person name="Bhonagiri V."/>
            <person name="Nash W.E."/>
            <person name="Mardis E.R."/>
            <person name="Wilson R.K."/>
        </authorList>
    </citation>
    <scope>NUCLEOTIDE SEQUENCE [LARGE SCALE GENOMIC DNA]</scope>
    <source>
        <strain evidence="1 2">DSM 12042</strain>
    </source>
</reference>
<evidence type="ECO:0000313" key="2">
    <source>
        <dbReference type="Proteomes" id="UP000005950"/>
    </source>
</evidence>
<protein>
    <submittedName>
        <fullName evidence="1">Uncharacterized protein</fullName>
    </submittedName>
</protein>
<comment type="caution">
    <text evidence="1">The sequence shown here is derived from an EMBL/GenBank/DDBJ whole genome shotgun (WGS) entry which is preliminary data.</text>
</comment>